<dbReference type="EC" id="3.6.3.3" evidence="12"/>
<protein>
    <submittedName>
        <fullName evidence="12">Lead, cadmium, zinc and mercury transporting ATPase</fullName>
        <ecNumber evidence="12">3.6.3.3</ecNumber>
        <ecNumber evidence="12">3.6.3.4</ecNumber>
        <ecNumber evidence="12">3.6.3.5</ecNumber>
    </submittedName>
</protein>
<feature type="transmembrane region" description="Helical" evidence="10">
    <location>
        <begin position="341"/>
        <end position="363"/>
    </location>
</feature>
<feature type="domain" description="HMA" evidence="11">
    <location>
        <begin position="18"/>
        <end position="84"/>
    </location>
</feature>
<dbReference type="Gene3D" id="3.30.70.100">
    <property type="match status" value="1"/>
</dbReference>
<keyword evidence="6 10" id="KW-0067">ATP-binding</keyword>
<keyword evidence="9 10" id="KW-0472">Membrane</keyword>
<keyword evidence="7" id="KW-1278">Translocase</keyword>
<keyword evidence="12" id="KW-0378">Hydrolase</keyword>
<dbReference type="InterPro" id="IPR044492">
    <property type="entry name" value="P_typ_ATPase_HD_dom"/>
</dbReference>
<gene>
    <name evidence="12" type="ORF">AO384_1904</name>
</gene>
<dbReference type="NCBIfam" id="TIGR01525">
    <property type="entry name" value="ATPase-IB_hvy"/>
    <property type="match status" value="1"/>
</dbReference>
<dbReference type="InterPro" id="IPR036163">
    <property type="entry name" value="HMA_dom_sf"/>
</dbReference>
<dbReference type="InterPro" id="IPR036412">
    <property type="entry name" value="HAD-like_sf"/>
</dbReference>
<dbReference type="SUPFAM" id="SSF56784">
    <property type="entry name" value="HAD-like"/>
    <property type="match status" value="1"/>
</dbReference>
<proteinExistence type="inferred from homology"/>
<dbReference type="SFLD" id="SFLDF00027">
    <property type="entry name" value="p-type_atpase"/>
    <property type="match status" value="1"/>
</dbReference>
<dbReference type="InterPro" id="IPR008250">
    <property type="entry name" value="ATPase_P-typ_transduc_dom_A_sf"/>
</dbReference>
<dbReference type="Proteomes" id="UP000078228">
    <property type="component" value="Unassembled WGS sequence"/>
</dbReference>
<dbReference type="InterPro" id="IPR059000">
    <property type="entry name" value="ATPase_P-type_domA"/>
</dbReference>
<dbReference type="PRINTS" id="PR00119">
    <property type="entry name" value="CATATPASE"/>
</dbReference>
<dbReference type="GO" id="GO:0012505">
    <property type="term" value="C:endomembrane system"/>
    <property type="evidence" value="ECO:0007669"/>
    <property type="project" value="UniProtKB-SubCell"/>
</dbReference>
<evidence type="ECO:0000256" key="2">
    <source>
        <dbReference type="ARBA" id="ARBA00006024"/>
    </source>
</evidence>
<dbReference type="Pfam" id="PF00122">
    <property type="entry name" value="E1-E2_ATPase"/>
    <property type="match status" value="1"/>
</dbReference>
<dbReference type="Pfam" id="PF00403">
    <property type="entry name" value="HMA"/>
    <property type="match status" value="1"/>
</dbReference>
<evidence type="ECO:0000313" key="13">
    <source>
        <dbReference type="Proteomes" id="UP000078228"/>
    </source>
</evidence>
<keyword evidence="8 10" id="KW-1133">Transmembrane helix</keyword>
<comment type="subcellular location">
    <subcellularLocation>
        <location evidence="10">Cell membrane</location>
    </subcellularLocation>
    <subcellularLocation>
        <location evidence="1">Endomembrane system</location>
        <topology evidence="1">Multi-pass membrane protein</topology>
    </subcellularLocation>
</comment>
<dbReference type="InterPro" id="IPR001757">
    <property type="entry name" value="P_typ_ATPase"/>
</dbReference>
<dbReference type="OrthoDB" id="9814270at2"/>
<dbReference type="PANTHER" id="PTHR43520:SF8">
    <property type="entry name" value="P-TYPE CU(+) TRANSPORTER"/>
    <property type="match status" value="1"/>
</dbReference>
<feature type="transmembrane region" description="Helical" evidence="10">
    <location>
        <begin position="677"/>
        <end position="693"/>
    </location>
</feature>
<dbReference type="EMBL" id="LXHC01000028">
    <property type="protein sequence ID" value="OAU94547.1"/>
    <property type="molecule type" value="Genomic_DNA"/>
</dbReference>
<dbReference type="Gene3D" id="2.70.150.10">
    <property type="entry name" value="Calcium-transporting ATPase, cytoplasmic transduction domain A"/>
    <property type="match status" value="1"/>
</dbReference>
<feature type="transmembrane region" description="Helical" evidence="10">
    <location>
        <begin position="159"/>
        <end position="179"/>
    </location>
</feature>
<dbReference type="NCBIfam" id="TIGR01511">
    <property type="entry name" value="ATPase-IB1_Cu"/>
    <property type="match status" value="1"/>
</dbReference>
<feature type="transmembrane region" description="Helical" evidence="10">
    <location>
        <begin position="99"/>
        <end position="121"/>
    </location>
</feature>
<feature type="transmembrane region" description="Helical" evidence="10">
    <location>
        <begin position="699"/>
        <end position="717"/>
    </location>
</feature>
<sequence>MSNKSPNPHFSPEQVHEITEQFAISGMTCQSCATRIEKVLSKKSAIHQATVNFATEVLQISYDANKTDRDEVMAWVAKAGFEAVPMADRQDQQKMPWDLIILWGLSLPFWVGMLGMLFGSHALMMPVWIQFALASVVQVVFGARFYLGAWASIRGGLANMDVLVALGTTAIWAYSSYVWLTDLHAMHMVYFEASVMVIAFVRLGKYLEHRTKTQSLNSLGLLTQLIPTEVNRRIDGQWVKTNIDHIEVGDVLLANTGDKIAVDGVVKSGFGVCNESHLTGESLLIDKHIGDMVYAGSVLSDGSIEYQAAATGAKTQLGDMMSALQDAQGTKADIARFADKVAAVFVPVVVALAMVSFMANYLLGAEFDIALMRGVAVLVIACPCALGLATPAAIMAGMGTAARHGVWFKDAVSLESAGSIDSIIFDKTGTLTLGRPSVQKIQSLSDKMSEEQALGLTASIEQYASHPLANALVEAAKDKNLPLYEVSDIQSTTGQGLIGYIDGIGWLKVGTPKFIGLASWQTEDHWMDASLVGLAVDDVPMAIFGLSDTLKADAHSIISRIHHDGIETYLMSGDRQSVVDGVANQLGITAAFGQMSPRDKLSAIETLKSQGKTVAMVGDGVNDAPAMAAAHASFAVGGATDVAKHTASARLLGESLSHVFYAYRIARMTLTNIKQNFFFALVYNCIGIPLAAIGLLNPMMAAAAMALSSISVLLNAMRLKRVQLMPREAQSDRSVS</sequence>
<dbReference type="PRINTS" id="PR00943">
    <property type="entry name" value="CUATPASE"/>
</dbReference>
<dbReference type="PANTHER" id="PTHR43520">
    <property type="entry name" value="ATP7, ISOFORM B"/>
    <property type="match status" value="1"/>
</dbReference>
<dbReference type="EC" id="3.6.3.5" evidence="12"/>
<dbReference type="PROSITE" id="PS01047">
    <property type="entry name" value="HMA_1"/>
    <property type="match status" value="1"/>
</dbReference>
<dbReference type="GO" id="GO:0043682">
    <property type="term" value="F:P-type divalent copper transporter activity"/>
    <property type="evidence" value="ECO:0007669"/>
    <property type="project" value="TreeGrafter"/>
</dbReference>
<dbReference type="GO" id="GO:0005886">
    <property type="term" value="C:plasma membrane"/>
    <property type="evidence" value="ECO:0007669"/>
    <property type="project" value="UniProtKB-SubCell"/>
</dbReference>
<comment type="similarity">
    <text evidence="2 10">Belongs to the cation transport ATPase (P-type) (TC 3.A.3) family. Type IB subfamily.</text>
</comment>
<reference evidence="12 13" key="1">
    <citation type="journal article" date="2016" name="Genome Biol. Evol.">
        <title>Comparative Genomic Analyses of the Moraxella catarrhalis Serosensitive and Seroresistant Lineages Demonstrate Their Independent Evolution.</title>
        <authorList>
            <person name="Earl J.P."/>
            <person name="de Vries S.P."/>
            <person name="Ahmed A."/>
            <person name="Powell E."/>
            <person name="Schultz M.P."/>
            <person name="Hermans P.W."/>
            <person name="Hill D.J."/>
            <person name="Zhou Z."/>
            <person name="Constantinidou C.I."/>
            <person name="Hu F.Z."/>
            <person name="Bootsma H.J."/>
            <person name="Ehrlich G.D."/>
        </authorList>
    </citation>
    <scope>NUCLEOTIDE SEQUENCE [LARGE SCALE GENOMIC DNA]</scope>
    <source>
        <strain evidence="12 13">Z7542</strain>
    </source>
</reference>
<evidence type="ECO:0000256" key="7">
    <source>
        <dbReference type="ARBA" id="ARBA00022967"/>
    </source>
</evidence>
<dbReference type="SUPFAM" id="SSF55008">
    <property type="entry name" value="HMA, heavy metal-associated domain"/>
    <property type="match status" value="1"/>
</dbReference>
<dbReference type="Gene3D" id="3.40.1110.10">
    <property type="entry name" value="Calcium-transporting ATPase, cytoplasmic domain N"/>
    <property type="match status" value="1"/>
</dbReference>
<dbReference type="EC" id="3.6.3.4" evidence="12"/>
<dbReference type="SUPFAM" id="SSF81653">
    <property type="entry name" value="Calcium ATPase, transduction domain A"/>
    <property type="match status" value="1"/>
</dbReference>
<keyword evidence="4 10" id="KW-0479">Metal-binding</keyword>
<dbReference type="GO" id="GO:0005507">
    <property type="term" value="F:copper ion binding"/>
    <property type="evidence" value="ECO:0007669"/>
    <property type="project" value="TreeGrafter"/>
</dbReference>
<dbReference type="GO" id="GO:0005524">
    <property type="term" value="F:ATP binding"/>
    <property type="evidence" value="ECO:0007669"/>
    <property type="project" value="UniProtKB-UniRule"/>
</dbReference>
<evidence type="ECO:0000256" key="10">
    <source>
        <dbReference type="RuleBase" id="RU362081"/>
    </source>
</evidence>
<evidence type="ECO:0000256" key="9">
    <source>
        <dbReference type="ARBA" id="ARBA00023136"/>
    </source>
</evidence>
<dbReference type="InterPro" id="IPR017969">
    <property type="entry name" value="Heavy-metal-associated_CS"/>
</dbReference>
<evidence type="ECO:0000256" key="5">
    <source>
        <dbReference type="ARBA" id="ARBA00022741"/>
    </source>
</evidence>
<evidence type="ECO:0000256" key="8">
    <source>
        <dbReference type="ARBA" id="ARBA00022989"/>
    </source>
</evidence>
<evidence type="ECO:0000313" key="12">
    <source>
        <dbReference type="EMBL" id="OAU94547.1"/>
    </source>
</evidence>
<dbReference type="SFLD" id="SFLDS00003">
    <property type="entry name" value="Haloacid_Dehalogenase"/>
    <property type="match status" value="1"/>
</dbReference>
<dbReference type="GO" id="GO:0055070">
    <property type="term" value="P:copper ion homeostasis"/>
    <property type="evidence" value="ECO:0007669"/>
    <property type="project" value="TreeGrafter"/>
</dbReference>
<dbReference type="GO" id="GO:0016887">
    <property type="term" value="F:ATP hydrolysis activity"/>
    <property type="evidence" value="ECO:0007669"/>
    <property type="project" value="InterPro"/>
</dbReference>
<dbReference type="InterPro" id="IPR006121">
    <property type="entry name" value="HMA_dom"/>
</dbReference>
<dbReference type="PROSITE" id="PS00154">
    <property type="entry name" value="ATPASE_E1_E2"/>
    <property type="match status" value="1"/>
</dbReference>
<dbReference type="eggNOG" id="COG2217">
    <property type="taxonomic scope" value="Bacteria"/>
</dbReference>
<dbReference type="SUPFAM" id="SSF81665">
    <property type="entry name" value="Calcium ATPase, transmembrane domain M"/>
    <property type="match status" value="1"/>
</dbReference>
<dbReference type="InterPro" id="IPR027256">
    <property type="entry name" value="P-typ_ATPase_IB"/>
</dbReference>
<keyword evidence="13" id="KW-1185">Reference proteome</keyword>
<dbReference type="InterPro" id="IPR018303">
    <property type="entry name" value="ATPase_P-typ_P_site"/>
</dbReference>
<dbReference type="SFLD" id="SFLDG00002">
    <property type="entry name" value="C1.7:_P-type_atpase_like"/>
    <property type="match status" value="1"/>
</dbReference>
<evidence type="ECO:0000256" key="6">
    <source>
        <dbReference type="ARBA" id="ARBA00022840"/>
    </source>
</evidence>
<feature type="transmembrane region" description="Helical" evidence="10">
    <location>
        <begin position="375"/>
        <end position="394"/>
    </location>
</feature>
<dbReference type="InterPro" id="IPR023298">
    <property type="entry name" value="ATPase_P-typ_TM_dom_sf"/>
</dbReference>
<evidence type="ECO:0000256" key="3">
    <source>
        <dbReference type="ARBA" id="ARBA00022692"/>
    </source>
</evidence>
<dbReference type="Pfam" id="PF00702">
    <property type="entry name" value="Hydrolase"/>
    <property type="match status" value="1"/>
</dbReference>
<dbReference type="NCBIfam" id="TIGR01494">
    <property type="entry name" value="ATPase_P-type"/>
    <property type="match status" value="1"/>
</dbReference>
<dbReference type="InterPro" id="IPR023214">
    <property type="entry name" value="HAD_sf"/>
</dbReference>
<accession>A0A198UH49</accession>
<keyword evidence="5 10" id="KW-0547">Nucleotide-binding</keyword>
<dbReference type="RefSeq" id="WP_064611871.1">
    <property type="nucleotide sequence ID" value="NZ_LXHB01000136.1"/>
</dbReference>
<dbReference type="InterPro" id="IPR023299">
    <property type="entry name" value="ATPase_P-typ_cyto_dom_N"/>
</dbReference>
<evidence type="ECO:0000256" key="1">
    <source>
        <dbReference type="ARBA" id="ARBA00004127"/>
    </source>
</evidence>
<keyword evidence="3 10" id="KW-0812">Transmembrane</keyword>
<dbReference type="PATRIC" id="fig|480.237.peg.2047"/>
<name>A0A198UH49_MORCA</name>
<feature type="transmembrane region" description="Helical" evidence="10">
    <location>
        <begin position="127"/>
        <end position="147"/>
    </location>
</feature>
<dbReference type="Gene3D" id="3.40.50.1000">
    <property type="entry name" value="HAD superfamily/HAD-like"/>
    <property type="match status" value="1"/>
</dbReference>
<dbReference type="AlphaFoldDB" id="A0A198UH49"/>
<dbReference type="PROSITE" id="PS50846">
    <property type="entry name" value="HMA_2"/>
    <property type="match status" value="1"/>
</dbReference>
<dbReference type="FunFam" id="3.30.70.100:FF:000005">
    <property type="entry name" value="Copper-exporting P-type ATPase A"/>
    <property type="match status" value="1"/>
</dbReference>
<keyword evidence="10" id="KW-1003">Cell membrane</keyword>
<dbReference type="CDD" id="cd00371">
    <property type="entry name" value="HMA"/>
    <property type="match status" value="1"/>
</dbReference>
<organism evidence="12 13">
    <name type="scientific">Moraxella catarrhalis</name>
    <name type="common">Branhamella catarrhalis</name>
    <dbReference type="NCBI Taxonomy" id="480"/>
    <lineage>
        <taxon>Bacteria</taxon>
        <taxon>Pseudomonadati</taxon>
        <taxon>Pseudomonadota</taxon>
        <taxon>Gammaproteobacteria</taxon>
        <taxon>Moraxellales</taxon>
        <taxon>Moraxellaceae</taxon>
        <taxon>Moraxella</taxon>
    </lineage>
</organism>
<feature type="transmembrane region" description="Helical" evidence="10">
    <location>
        <begin position="185"/>
        <end position="204"/>
    </location>
</feature>
<comment type="caution">
    <text evidence="12">The sequence shown here is derived from an EMBL/GenBank/DDBJ whole genome shotgun (WGS) entry which is preliminary data.</text>
</comment>
<evidence type="ECO:0000259" key="11">
    <source>
        <dbReference type="PROSITE" id="PS50846"/>
    </source>
</evidence>
<evidence type="ECO:0000256" key="4">
    <source>
        <dbReference type="ARBA" id="ARBA00022723"/>
    </source>
</evidence>